<dbReference type="EMBL" id="KK102211">
    <property type="protein sequence ID" value="KIY98365.1"/>
    <property type="molecule type" value="Genomic_DNA"/>
</dbReference>
<dbReference type="RefSeq" id="XP_013897385.1">
    <property type="nucleotide sequence ID" value="XM_014041931.1"/>
</dbReference>
<accession>A0A0D2MVK1</accession>
<dbReference type="KEGG" id="mng:MNEG_9598"/>
<evidence type="ECO:0000313" key="2">
    <source>
        <dbReference type="Proteomes" id="UP000054498"/>
    </source>
</evidence>
<dbReference type="AlphaFoldDB" id="A0A0D2MVK1"/>
<dbReference type="GeneID" id="25742473"/>
<gene>
    <name evidence="1" type="ORF">MNEG_9598</name>
</gene>
<dbReference type="OrthoDB" id="562194at2759"/>
<dbReference type="STRING" id="145388.A0A0D2MVK1"/>
<dbReference type="Proteomes" id="UP000054498">
    <property type="component" value="Unassembled WGS sequence"/>
</dbReference>
<reference evidence="1 2" key="1">
    <citation type="journal article" date="2013" name="BMC Genomics">
        <title>Reconstruction of the lipid metabolism for the microalga Monoraphidium neglectum from its genome sequence reveals characteristics suitable for biofuel production.</title>
        <authorList>
            <person name="Bogen C."/>
            <person name="Al-Dilaimi A."/>
            <person name="Albersmeier A."/>
            <person name="Wichmann J."/>
            <person name="Grundmann M."/>
            <person name="Rupp O."/>
            <person name="Lauersen K.J."/>
            <person name="Blifernez-Klassen O."/>
            <person name="Kalinowski J."/>
            <person name="Goesmann A."/>
            <person name="Mussgnug J.H."/>
            <person name="Kruse O."/>
        </authorList>
    </citation>
    <scope>NUCLEOTIDE SEQUENCE [LARGE SCALE GENOMIC DNA]</scope>
    <source>
        <strain evidence="1 2">SAG 48.87</strain>
    </source>
</reference>
<organism evidence="1 2">
    <name type="scientific">Monoraphidium neglectum</name>
    <dbReference type="NCBI Taxonomy" id="145388"/>
    <lineage>
        <taxon>Eukaryota</taxon>
        <taxon>Viridiplantae</taxon>
        <taxon>Chlorophyta</taxon>
        <taxon>core chlorophytes</taxon>
        <taxon>Chlorophyceae</taxon>
        <taxon>CS clade</taxon>
        <taxon>Sphaeropleales</taxon>
        <taxon>Selenastraceae</taxon>
        <taxon>Monoraphidium</taxon>
    </lineage>
</organism>
<keyword evidence="2" id="KW-1185">Reference proteome</keyword>
<evidence type="ECO:0000313" key="1">
    <source>
        <dbReference type="EMBL" id="KIY98365.1"/>
    </source>
</evidence>
<proteinExistence type="predicted"/>
<sequence>MPLLDSPETAGGALRAVAAAVDQLLDALHRLAAKYGPACCVLLCTNLDTLAPAAPSDAHWRTVLVQLGMSSAQRARALDCYAVYLQRGQLASATRERASQELRRLQEHTSSHTAYWAAAAGLRRLLTAEHAAYAALGCTLRSILSRAQLARWVVCSWPFFPSPADLMAALQQESAAAAAPPPGAAAWGLLPRRE</sequence>
<protein>
    <submittedName>
        <fullName evidence="1">Uncharacterized protein</fullName>
    </submittedName>
</protein>
<name>A0A0D2MVK1_9CHLO</name>